<evidence type="ECO:0000313" key="2">
    <source>
        <dbReference type="Proteomes" id="UP000297396"/>
    </source>
</evidence>
<name>A0A4Y9JS51_9PAST</name>
<protein>
    <submittedName>
        <fullName evidence="1">Uncharacterized protein</fullName>
    </submittedName>
</protein>
<dbReference type="AlphaFoldDB" id="A0A4Y9JS51"/>
<dbReference type="RefSeq" id="WP_135058079.1">
    <property type="nucleotide sequence ID" value="NZ_JADGLC010000024.1"/>
</dbReference>
<sequence length="127" mass="15054">MLSLIDAYIALVNKLPKGNRQMESFKRSLLMYKADYLLHKSDIPKHKIKSDILQGIYEFPSLMSELFSPQHLNDAYHAYIELMCDEYHFIIAEPFFQLKIARLANKKRLHNINQIILFHIHQHSSRN</sequence>
<gene>
    <name evidence="1" type="ORF">E4T80_10190</name>
</gene>
<evidence type="ECO:0000313" key="1">
    <source>
        <dbReference type="EMBL" id="TFV08531.1"/>
    </source>
</evidence>
<proteinExistence type="predicted"/>
<reference evidence="1 2" key="1">
    <citation type="submission" date="2019-03" db="EMBL/GenBank/DDBJ databases">
        <title>Diversity of the mouse oral microbiome.</title>
        <authorList>
            <person name="Joseph S."/>
            <person name="Aduse-Opoku J."/>
            <person name="Curtis M."/>
            <person name="Wade W."/>
            <person name="Hashim A."/>
        </authorList>
    </citation>
    <scope>NUCLEOTIDE SEQUENCE [LARGE SCALE GENOMIC DNA]</scope>
    <source>
        <strain evidence="1 2">WT12</strain>
    </source>
</reference>
<accession>A0A4Y9JS51</accession>
<dbReference type="Proteomes" id="UP000297396">
    <property type="component" value="Unassembled WGS sequence"/>
</dbReference>
<organism evidence="1 2">
    <name type="scientific">Muribacter muris</name>
    <dbReference type="NCBI Taxonomy" id="67855"/>
    <lineage>
        <taxon>Bacteria</taxon>
        <taxon>Pseudomonadati</taxon>
        <taxon>Pseudomonadota</taxon>
        <taxon>Gammaproteobacteria</taxon>
        <taxon>Pasteurellales</taxon>
        <taxon>Pasteurellaceae</taxon>
        <taxon>Muribacter</taxon>
    </lineage>
</organism>
<dbReference type="EMBL" id="SPPA01000024">
    <property type="protein sequence ID" value="TFV08531.1"/>
    <property type="molecule type" value="Genomic_DNA"/>
</dbReference>
<comment type="caution">
    <text evidence="1">The sequence shown here is derived from an EMBL/GenBank/DDBJ whole genome shotgun (WGS) entry which is preliminary data.</text>
</comment>